<feature type="transmembrane region" description="Helical" evidence="1">
    <location>
        <begin position="20"/>
        <end position="42"/>
    </location>
</feature>
<dbReference type="RefSeq" id="WP_079256952.1">
    <property type="nucleotide sequence ID" value="NZ_JAJGMX010000033.1"/>
</dbReference>
<proteinExistence type="predicted"/>
<accession>A0A2J7Z717</accession>
<comment type="caution">
    <text evidence="2">The sequence shown here is derived from an EMBL/GenBank/DDBJ whole genome shotgun (WGS) entry which is preliminary data.</text>
</comment>
<evidence type="ECO:0000256" key="1">
    <source>
        <dbReference type="SAM" id="Phobius"/>
    </source>
</evidence>
<dbReference type="Proteomes" id="UP000236520">
    <property type="component" value="Unassembled WGS sequence"/>
</dbReference>
<evidence type="ECO:0000313" key="3">
    <source>
        <dbReference type="Proteomes" id="UP000236520"/>
    </source>
</evidence>
<dbReference type="AlphaFoldDB" id="A0A2J7Z717"/>
<dbReference type="EMBL" id="LJIW01000001">
    <property type="protein sequence ID" value="PNG96054.1"/>
    <property type="molecule type" value="Genomic_DNA"/>
</dbReference>
<protein>
    <submittedName>
        <fullName evidence="2">Uncharacterized protein</fullName>
    </submittedName>
</protein>
<keyword evidence="1" id="KW-1133">Transmembrane helix</keyword>
<keyword evidence="1" id="KW-0812">Transmembrane</keyword>
<keyword evidence="1" id="KW-0472">Membrane</keyword>
<organism evidence="2 3">
    <name type="scientific">Streptomyces malaysiensis</name>
    <dbReference type="NCBI Taxonomy" id="92644"/>
    <lineage>
        <taxon>Bacteria</taxon>
        <taxon>Bacillati</taxon>
        <taxon>Actinomycetota</taxon>
        <taxon>Actinomycetes</taxon>
        <taxon>Kitasatosporales</taxon>
        <taxon>Streptomycetaceae</taxon>
        <taxon>Streptomyces</taxon>
        <taxon>Streptomyces violaceusniger group</taxon>
    </lineage>
</organism>
<keyword evidence="3" id="KW-1185">Reference proteome</keyword>
<gene>
    <name evidence="2" type="ORF">SMF913_12079</name>
</gene>
<evidence type="ECO:0000313" key="2">
    <source>
        <dbReference type="EMBL" id="PNG96054.1"/>
    </source>
</evidence>
<dbReference type="GeneID" id="303182631"/>
<reference evidence="2 3" key="1">
    <citation type="submission" date="2015-09" db="EMBL/GenBank/DDBJ databases">
        <title>Genome sequence, genome mining and natural product profiling of a biocontrol bacterium Streptomyces malaysiensis F913.</title>
        <authorList>
            <person name="Xu Y."/>
            <person name="Wei J."/>
            <person name="Xie J."/>
            <person name="Li T."/>
            <person name="Zhou Z."/>
        </authorList>
    </citation>
    <scope>NUCLEOTIDE SEQUENCE [LARGE SCALE GENOMIC DNA]</scope>
    <source>
        <strain evidence="2 3">F913</strain>
    </source>
</reference>
<sequence>MDLDFWAESFKLSGGNMRSMVAAYLTAESAGPLTMPLPIYAIQREYQKLGRLTPTSEFGPYAVPLV</sequence>
<name>A0A2J7Z717_STRMQ</name>